<feature type="compositionally biased region" description="Basic and acidic residues" evidence="1">
    <location>
        <begin position="225"/>
        <end position="248"/>
    </location>
</feature>
<name>A0ABU6X9N7_9FABA</name>
<feature type="compositionally biased region" description="Low complexity" evidence="1">
    <location>
        <begin position="398"/>
        <end position="409"/>
    </location>
</feature>
<keyword evidence="3" id="KW-1185">Reference proteome</keyword>
<feature type="compositionally biased region" description="Basic and acidic residues" evidence="1">
    <location>
        <begin position="371"/>
        <end position="381"/>
    </location>
</feature>
<reference evidence="2 3" key="1">
    <citation type="journal article" date="2023" name="Plants (Basel)">
        <title>Bridging the Gap: Combining Genomics and Transcriptomics Approaches to Understand Stylosanthes scabra, an Orphan Legume from the Brazilian Caatinga.</title>
        <authorList>
            <person name="Ferreira-Neto J.R.C."/>
            <person name="da Silva M.D."/>
            <person name="Binneck E."/>
            <person name="de Melo N.F."/>
            <person name="da Silva R.H."/>
            <person name="de Melo A.L.T.M."/>
            <person name="Pandolfi V."/>
            <person name="Bustamante F.O."/>
            <person name="Brasileiro-Vidal A.C."/>
            <person name="Benko-Iseppon A.M."/>
        </authorList>
    </citation>
    <scope>NUCLEOTIDE SEQUENCE [LARGE SCALE GENOMIC DNA]</scope>
    <source>
        <tissue evidence="2">Leaves</tissue>
    </source>
</reference>
<feature type="compositionally biased region" description="Acidic residues" evidence="1">
    <location>
        <begin position="382"/>
        <end position="394"/>
    </location>
</feature>
<dbReference type="Proteomes" id="UP001341840">
    <property type="component" value="Unassembled WGS sequence"/>
</dbReference>
<feature type="region of interest" description="Disordered" evidence="1">
    <location>
        <begin position="1"/>
        <end position="49"/>
    </location>
</feature>
<evidence type="ECO:0008006" key="4">
    <source>
        <dbReference type="Google" id="ProtNLM"/>
    </source>
</evidence>
<feature type="compositionally biased region" description="Polar residues" evidence="1">
    <location>
        <begin position="293"/>
        <end position="306"/>
    </location>
</feature>
<feature type="compositionally biased region" description="Acidic residues" evidence="1">
    <location>
        <begin position="439"/>
        <end position="452"/>
    </location>
</feature>
<feature type="compositionally biased region" description="Basic and acidic residues" evidence="1">
    <location>
        <begin position="1"/>
        <end position="15"/>
    </location>
</feature>
<evidence type="ECO:0000313" key="3">
    <source>
        <dbReference type="Proteomes" id="UP001341840"/>
    </source>
</evidence>
<evidence type="ECO:0000256" key="1">
    <source>
        <dbReference type="SAM" id="MobiDB-lite"/>
    </source>
</evidence>
<protein>
    <recommendedName>
        <fullName evidence="4">DUF4283 domain-containing protein</fullName>
    </recommendedName>
</protein>
<feature type="compositionally biased region" description="Basic residues" evidence="1">
    <location>
        <begin position="488"/>
        <end position="500"/>
    </location>
</feature>
<dbReference type="EMBL" id="JASCZI010211531">
    <property type="protein sequence ID" value="MED6193900.1"/>
    <property type="molecule type" value="Genomic_DNA"/>
</dbReference>
<feature type="region of interest" description="Disordered" evidence="1">
    <location>
        <begin position="225"/>
        <end position="310"/>
    </location>
</feature>
<comment type="caution">
    <text evidence="2">The sequence shown here is derived from an EMBL/GenBank/DDBJ whole genome shotgun (WGS) entry which is preliminary data.</text>
</comment>
<gene>
    <name evidence="2" type="ORF">PIB30_023565</name>
</gene>
<sequence length="512" mass="57515">METDKEVGSQRRSYRDIVAYGPKEKSDRAEKGGEKSDRAEMEGEEMQTPGNSKIYLEENNEMKAMMEKGLIGDTLEPYCFKEMERKLKEERQTLETVKMVGDMKVLMLFNSKENMEDAMKLEKMKRFFLEIRRWRPGEANRTRKFWLEITGLPIDGWSKVNMIKIGEVWGKVLEVEEAEGGHYSFFCVLVVANTGPLIRSWATIMINGINYTIFVKEDDRSVSWVSDDDKAQRSTEQEKTDEDAKAKANEPLGANDGSGDKEDGGRSATENHTQPEDGDATIREEEAKESRVGETQQLQSGRTSGSPECIAETGLGFIRPVANNCVESSPTKIATLEDDRTTDQVLQEWNEDLYQLPNEDGSGPDDAVVGDGRKKAQHLEDTDGCDMENSENDETLQSNNSVSSYLSASPGFEKIPQEGAINEQEKGTRKHKRIKGDQDSENEIENTEEEVEETWRIGNRVGIGAEAEDGAKKYLLSKIEEVVLKDSQRKKKAGRGRKKAAKEVGVSTDLES</sequence>
<proteinExistence type="predicted"/>
<evidence type="ECO:0000313" key="2">
    <source>
        <dbReference type="EMBL" id="MED6193900.1"/>
    </source>
</evidence>
<organism evidence="2 3">
    <name type="scientific">Stylosanthes scabra</name>
    <dbReference type="NCBI Taxonomy" id="79078"/>
    <lineage>
        <taxon>Eukaryota</taxon>
        <taxon>Viridiplantae</taxon>
        <taxon>Streptophyta</taxon>
        <taxon>Embryophyta</taxon>
        <taxon>Tracheophyta</taxon>
        <taxon>Spermatophyta</taxon>
        <taxon>Magnoliopsida</taxon>
        <taxon>eudicotyledons</taxon>
        <taxon>Gunneridae</taxon>
        <taxon>Pentapetalae</taxon>
        <taxon>rosids</taxon>
        <taxon>fabids</taxon>
        <taxon>Fabales</taxon>
        <taxon>Fabaceae</taxon>
        <taxon>Papilionoideae</taxon>
        <taxon>50 kb inversion clade</taxon>
        <taxon>dalbergioids sensu lato</taxon>
        <taxon>Dalbergieae</taxon>
        <taxon>Pterocarpus clade</taxon>
        <taxon>Stylosanthes</taxon>
    </lineage>
</organism>
<accession>A0ABU6X9N7</accession>
<feature type="region of interest" description="Disordered" evidence="1">
    <location>
        <begin position="335"/>
        <end position="452"/>
    </location>
</feature>
<feature type="compositionally biased region" description="Basic and acidic residues" evidence="1">
    <location>
        <begin position="22"/>
        <end position="41"/>
    </location>
</feature>
<feature type="region of interest" description="Disordered" evidence="1">
    <location>
        <begin position="486"/>
        <end position="512"/>
    </location>
</feature>
<feature type="compositionally biased region" description="Basic and acidic residues" evidence="1">
    <location>
        <begin position="280"/>
        <end position="292"/>
    </location>
</feature>